<dbReference type="GO" id="GO:0005737">
    <property type="term" value="C:cytoplasm"/>
    <property type="evidence" value="ECO:0007669"/>
    <property type="project" value="TreeGrafter"/>
</dbReference>
<proteinExistence type="predicted"/>
<evidence type="ECO:0000256" key="3">
    <source>
        <dbReference type="SAM" id="MobiDB-lite"/>
    </source>
</evidence>
<dbReference type="PANTHER" id="PTHR12192:SF2">
    <property type="entry name" value="GLUTATHIONE-SPECIFIC GAMMA-GLUTAMYLCYCLOTRANSFERASE 2"/>
    <property type="match status" value="1"/>
</dbReference>
<evidence type="ECO:0000256" key="2">
    <source>
        <dbReference type="ARBA" id="ARBA00023239"/>
    </source>
</evidence>
<dbReference type="GO" id="GO:0180022">
    <property type="term" value="C:RQC-trigger complex"/>
    <property type="evidence" value="ECO:0007669"/>
    <property type="project" value="InterPro"/>
</dbReference>
<keyword evidence="2" id="KW-0456">Lyase</keyword>
<dbReference type="GO" id="GO:0005634">
    <property type="term" value="C:nucleus"/>
    <property type="evidence" value="ECO:0007669"/>
    <property type="project" value="InterPro"/>
</dbReference>
<organism evidence="5 6">
    <name type="scientific">Tortispora caseinolytica NRRL Y-17796</name>
    <dbReference type="NCBI Taxonomy" id="767744"/>
    <lineage>
        <taxon>Eukaryota</taxon>
        <taxon>Fungi</taxon>
        <taxon>Dikarya</taxon>
        <taxon>Ascomycota</taxon>
        <taxon>Saccharomycotina</taxon>
        <taxon>Trigonopsidomycetes</taxon>
        <taxon>Trigonopsidales</taxon>
        <taxon>Trigonopsidaceae</taxon>
        <taxon>Tortispora</taxon>
    </lineage>
</organism>
<evidence type="ECO:0000259" key="4">
    <source>
        <dbReference type="Pfam" id="PF06221"/>
    </source>
</evidence>
<dbReference type="Pfam" id="PF06221">
    <property type="entry name" value="zf-C2HC5"/>
    <property type="match status" value="1"/>
</dbReference>
<dbReference type="EMBL" id="KV453843">
    <property type="protein sequence ID" value="ODV89674.1"/>
    <property type="molecule type" value="Genomic_DNA"/>
</dbReference>
<dbReference type="Proteomes" id="UP000095023">
    <property type="component" value="Unassembled WGS sequence"/>
</dbReference>
<dbReference type="CDD" id="cd06661">
    <property type="entry name" value="GGCT_like"/>
    <property type="match status" value="1"/>
</dbReference>
<keyword evidence="6" id="KW-1185">Reference proteome</keyword>
<evidence type="ECO:0000313" key="5">
    <source>
        <dbReference type="EMBL" id="ODV89674.1"/>
    </source>
</evidence>
<dbReference type="GO" id="GO:0008270">
    <property type="term" value="F:zinc ion binding"/>
    <property type="evidence" value="ECO:0007669"/>
    <property type="project" value="InterPro"/>
</dbReference>
<dbReference type="GO" id="GO:0061928">
    <property type="term" value="F:glutathione specific gamma-glutamylcyclotransferase activity"/>
    <property type="evidence" value="ECO:0007669"/>
    <property type="project" value="UniProtKB-EC"/>
</dbReference>
<dbReference type="Gene3D" id="3.10.490.10">
    <property type="entry name" value="Gamma-glutamyl cyclotransferase-like"/>
    <property type="match status" value="1"/>
</dbReference>
<protein>
    <recommendedName>
        <fullName evidence="1">glutathione-specific gamma-glutamylcyclotransferase</fullName>
        <ecNumber evidence="1">4.3.2.7</ecNumber>
    </recommendedName>
</protein>
<dbReference type="EC" id="4.3.2.7" evidence="1"/>
<name>A0A1E4TD44_9ASCO</name>
<dbReference type="PANTHER" id="PTHR12192">
    <property type="entry name" value="CATION TRANSPORT PROTEIN CHAC-RELATED"/>
    <property type="match status" value="1"/>
</dbReference>
<sequence>MVATVTLEQAHDDDTELWIFGYGSLIFKPPPYADQRVPGYIQGYVRRFWQSSSDHRGTPEYPGRVVTLIEHAHWRQLDDPSPTADVWGVCYKIQPEKTLEVMRYLDVREQDGYTVHKVNFYPYDRTSKPVLALVYIGTPSNPSFTGPESLSDVATRISRSIGPSGFNCDYLFKLQEAMQELADETGADIRDPYIESLCDLVTQEIEKHNLKLTPSNAKHPCESKYLFMYLFMYLVAFLPHLSSDYTAMDLQILLGLDPDSARQILENVDTMSLDDASAFLHDLLGDGPDALDFIVEYSRKRAVKQAEPPPRRTPPVHTPVATPPIDIDKAIREDSGVSTPSASGNTLSKRQALTRLRTVLDDLKSPQPGLNCFCQAQIHPLLEPVPNCLNCGRIICEKIGFGNCPTCNSLLISYEDRRDMIQQVETYIVSLESAKLQSKTYALLRDLENQFQLVDAGERPSRPTPLLRALLLSKQTPRTSTEPSSKPVVSVKLQGKRAVVREKRRVQVPAAASTPVEYESSTEAFMNEKKLPLPVYTKELKSTQYKQHMTHAAHETSAQIVQTNYDTLG</sequence>
<dbReference type="Pfam" id="PF04752">
    <property type="entry name" value="ChaC"/>
    <property type="match status" value="1"/>
</dbReference>
<dbReference type="SUPFAM" id="SSF110857">
    <property type="entry name" value="Gamma-glutamyl cyclotransferase-like"/>
    <property type="match status" value="1"/>
</dbReference>
<feature type="domain" description="TRIP4/RQT4 C2HC5-type zinc finger" evidence="4">
    <location>
        <begin position="371"/>
        <end position="421"/>
    </location>
</feature>
<dbReference type="InterPro" id="IPR036568">
    <property type="entry name" value="GGCT-like_sf"/>
</dbReference>
<dbReference type="InterPro" id="IPR013024">
    <property type="entry name" value="GGCT-like"/>
</dbReference>
<evidence type="ECO:0000256" key="1">
    <source>
        <dbReference type="ARBA" id="ARBA00012344"/>
    </source>
</evidence>
<dbReference type="GO" id="GO:0006751">
    <property type="term" value="P:glutathione catabolic process"/>
    <property type="evidence" value="ECO:0007669"/>
    <property type="project" value="InterPro"/>
</dbReference>
<feature type="compositionally biased region" description="Pro residues" evidence="3">
    <location>
        <begin position="307"/>
        <end position="317"/>
    </location>
</feature>
<dbReference type="InterPro" id="IPR006840">
    <property type="entry name" value="ChaC"/>
</dbReference>
<dbReference type="GO" id="GO:0072344">
    <property type="term" value="P:rescue of stalled ribosome"/>
    <property type="evidence" value="ECO:0007669"/>
    <property type="project" value="InterPro"/>
</dbReference>
<dbReference type="OrthoDB" id="1933483at2759"/>
<dbReference type="AlphaFoldDB" id="A0A1E4TD44"/>
<reference evidence="6" key="1">
    <citation type="submission" date="2016-02" db="EMBL/GenBank/DDBJ databases">
        <title>Comparative genomics of biotechnologically important yeasts.</title>
        <authorList>
            <consortium name="DOE Joint Genome Institute"/>
            <person name="Riley R."/>
            <person name="Haridas S."/>
            <person name="Wolfe K.H."/>
            <person name="Lopes M.R."/>
            <person name="Hittinger C.T."/>
            <person name="Goker M."/>
            <person name="Salamov A."/>
            <person name="Wisecaver J."/>
            <person name="Long T.M."/>
            <person name="Aerts A.L."/>
            <person name="Barry K."/>
            <person name="Choi C."/>
            <person name="Clum A."/>
            <person name="Coughlan A.Y."/>
            <person name="Deshpande S."/>
            <person name="Douglass A.P."/>
            <person name="Hanson S.J."/>
            <person name="Klenk H.-P."/>
            <person name="Labutti K."/>
            <person name="Lapidus A."/>
            <person name="Lindquist E."/>
            <person name="Lipzen A."/>
            <person name="Meier-Kolthoff J.P."/>
            <person name="Ohm R.A."/>
            <person name="Otillar R.P."/>
            <person name="Pangilinan J."/>
            <person name="Peng Y."/>
            <person name="Rokas A."/>
            <person name="Rosa C.A."/>
            <person name="Scheuner C."/>
            <person name="Sibirny A.A."/>
            <person name="Slot J.C."/>
            <person name="Stielow J.B."/>
            <person name="Sun H."/>
            <person name="Kurtzman C.P."/>
            <person name="Blackwell M."/>
            <person name="Jeffries T.W."/>
            <person name="Grigoriev I.V."/>
        </authorList>
    </citation>
    <scope>NUCLEOTIDE SEQUENCE [LARGE SCALE GENOMIC DNA]</scope>
    <source>
        <strain evidence="6">NRRL Y-17796</strain>
    </source>
</reference>
<dbReference type="InterPro" id="IPR009349">
    <property type="entry name" value="TRIP4/RQT4_C2HC5_Znf"/>
</dbReference>
<gene>
    <name evidence="5" type="ORF">CANCADRAFT_46088</name>
</gene>
<evidence type="ECO:0000313" key="6">
    <source>
        <dbReference type="Proteomes" id="UP000095023"/>
    </source>
</evidence>
<accession>A0A1E4TD44</accession>
<feature type="region of interest" description="Disordered" evidence="3">
    <location>
        <begin position="304"/>
        <end position="323"/>
    </location>
</feature>